<evidence type="ECO:0000313" key="2">
    <source>
        <dbReference type="Proteomes" id="UP000221080"/>
    </source>
</evidence>
<dbReference type="GO" id="GO:0007283">
    <property type="term" value="P:spermatogenesis"/>
    <property type="evidence" value="ECO:0007669"/>
    <property type="project" value="TreeGrafter"/>
</dbReference>
<dbReference type="PANTHER" id="PTHR35254">
    <property type="entry name" value="STIMULATED BY RETINOIC ACID GENE 8 PROTEIN HOMOLOG"/>
    <property type="match status" value="1"/>
</dbReference>
<dbReference type="KEGG" id="ipu:108279934"/>
<dbReference type="GeneID" id="108279934"/>
<feature type="compositionally biased region" description="Low complexity" evidence="1">
    <location>
        <begin position="140"/>
        <end position="149"/>
    </location>
</feature>
<dbReference type="OrthoDB" id="10043438at2759"/>
<evidence type="ECO:0000313" key="3">
    <source>
        <dbReference type="RefSeq" id="XP_017350086.1"/>
    </source>
</evidence>
<evidence type="ECO:0000256" key="1">
    <source>
        <dbReference type="SAM" id="MobiDB-lite"/>
    </source>
</evidence>
<evidence type="ECO:0000313" key="5">
    <source>
        <dbReference type="RefSeq" id="XP_017350088.1"/>
    </source>
</evidence>
<dbReference type="GO" id="GO:0005634">
    <property type="term" value="C:nucleus"/>
    <property type="evidence" value="ECO:0007669"/>
    <property type="project" value="TreeGrafter"/>
</dbReference>
<dbReference type="RefSeq" id="XP_017350088.1">
    <property type="nucleotide sequence ID" value="XM_017494599.3"/>
</dbReference>
<dbReference type="AlphaFoldDB" id="A0A2D0T5I7"/>
<reference evidence="2" key="1">
    <citation type="journal article" date="2016" name="Nat. Commun.">
        <title>The channel catfish genome sequence provides insights into the evolution of scale formation in teleosts.</title>
        <authorList>
            <person name="Liu Z."/>
            <person name="Liu S."/>
            <person name="Yao J."/>
            <person name="Bao L."/>
            <person name="Zhang J."/>
            <person name="Li Y."/>
            <person name="Jiang C."/>
            <person name="Sun L."/>
            <person name="Wang R."/>
            <person name="Zhang Y."/>
            <person name="Zhou T."/>
            <person name="Zeng Q."/>
            <person name="Fu Q."/>
            <person name="Gao S."/>
            <person name="Li N."/>
            <person name="Koren S."/>
            <person name="Jiang Y."/>
            <person name="Zimin A."/>
            <person name="Xu P."/>
            <person name="Phillippy A.M."/>
            <person name="Geng X."/>
            <person name="Song L."/>
            <person name="Sun F."/>
            <person name="Li C."/>
            <person name="Wang X."/>
            <person name="Chen A."/>
            <person name="Jin Y."/>
            <person name="Yuan Z."/>
            <person name="Yang Y."/>
            <person name="Tan S."/>
            <person name="Peatman E."/>
            <person name="Lu J."/>
            <person name="Qin Z."/>
            <person name="Dunham R."/>
            <person name="Li Z."/>
            <person name="Sonstegard T."/>
            <person name="Feng J."/>
            <person name="Danzmann R.G."/>
            <person name="Schroeder S."/>
            <person name="Scheffler B."/>
            <person name="Duke M.V."/>
            <person name="Ballard L."/>
            <person name="Kucuktas H."/>
            <person name="Kaltenboeck L."/>
            <person name="Liu H."/>
            <person name="Armbruster J."/>
            <person name="Xie Y."/>
            <person name="Kirby M.L."/>
            <person name="Tian Y."/>
            <person name="Flanagan M.E."/>
            <person name="Mu W."/>
            <person name="Waldbieser G.C."/>
        </authorList>
    </citation>
    <scope>NUCLEOTIDE SEQUENCE [LARGE SCALE GENOMIC DNA]</scope>
    <source>
        <strain evidence="2">SDA103</strain>
    </source>
</reference>
<dbReference type="GO" id="GO:0090427">
    <property type="term" value="P:activation of meiosis"/>
    <property type="evidence" value="ECO:0007669"/>
    <property type="project" value="TreeGrafter"/>
</dbReference>
<sequence>MSCAGQEKQRDDGKQPKLRRRALQNRQRVTLAGLFKALENMVCPSIQPSHNCETNHGLAKWKILDHAMGFLLEKEAYLSKLLALKEVYLDDDGGPKSLEDVREQYRRLYSKHSHAACVPDVDEGHKSSVVDSTDEESDELLQSQSSGSSVPNIQEFEGYLFFYGETLELLLRSGVLTPDQTGLSVVSEAISGLWSSLPPERKAEAQQHALDQSSVSWEGQTEITTPPLTSLNPSASYAVEEDLLQDAYDVVQRDMDAASVNRPAVLHSCDYEKLRQIYKDISGFIKNHMAEDQELPQVLSQAAEDEEHLLRCSESLDEDF</sequence>
<keyword evidence="2" id="KW-1185">Reference proteome</keyword>
<dbReference type="GO" id="GO:0071300">
    <property type="term" value="P:cellular response to retinoic acid"/>
    <property type="evidence" value="ECO:0007669"/>
    <property type="project" value="InterPro"/>
</dbReference>
<feature type="region of interest" description="Disordered" evidence="1">
    <location>
        <begin position="119"/>
        <end position="149"/>
    </location>
</feature>
<evidence type="ECO:0000313" key="4">
    <source>
        <dbReference type="RefSeq" id="XP_017350087.1"/>
    </source>
</evidence>
<accession>A0A2D0T5I7</accession>
<dbReference type="PANTHER" id="PTHR35254:SF1">
    <property type="entry name" value="STIMULATED BY RETINOIC ACID GENE 8 PROTEIN HOMOLOG"/>
    <property type="match status" value="1"/>
</dbReference>
<dbReference type="OMA" id="PCTLEQV"/>
<dbReference type="Proteomes" id="UP000221080">
    <property type="component" value="Chromosome 19"/>
</dbReference>
<gene>
    <name evidence="3 4 5" type="primary">LOC108279934</name>
</gene>
<reference evidence="3 4" key="2">
    <citation type="submission" date="2025-04" db="UniProtKB">
        <authorList>
            <consortium name="RefSeq"/>
        </authorList>
    </citation>
    <scope>IDENTIFICATION</scope>
    <source>
        <tissue evidence="3 4">Blood</tissue>
    </source>
</reference>
<name>A0A2D0T5I7_ICTPU</name>
<dbReference type="STRING" id="7998.ENSIPUP00000017417"/>
<dbReference type="InterPro" id="IPR033537">
    <property type="entry name" value="Stra8"/>
</dbReference>
<proteinExistence type="predicted"/>
<dbReference type="GO" id="GO:0051321">
    <property type="term" value="P:meiotic cell cycle"/>
    <property type="evidence" value="ECO:0007669"/>
    <property type="project" value="InterPro"/>
</dbReference>
<protein>
    <submittedName>
        <fullName evidence="3 4">Stimulated by retinoic acid gene 8 protein isoform X1</fullName>
    </submittedName>
</protein>
<organism evidence="2 3">
    <name type="scientific">Ictalurus punctatus</name>
    <name type="common">Channel catfish</name>
    <name type="synonym">Silurus punctatus</name>
    <dbReference type="NCBI Taxonomy" id="7998"/>
    <lineage>
        <taxon>Eukaryota</taxon>
        <taxon>Metazoa</taxon>
        <taxon>Chordata</taxon>
        <taxon>Craniata</taxon>
        <taxon>Vertebrata</taxon>
        <taxon>Euteleostomi</taxon>
        <taxon>Actinopterygii</taxon>
        <taxon>Neopterygii</taxon>
        <taxon>Teleostei</taxon>
        <taxon>Ostariophysi</taxon>
        <taxon>Siluriformes</taxon>
        <taxon>Ictaluridae</taxon>
        <taxon>Ictalurus</taxon>
    </lineage>
</organism>
<dbReference type="GO" id="GO:0048477">
    <property type="term" value="P:oogenesis"/>
    <property type="evidence" value="ECO:0007669"/>
    <property type="project" value="TreeGrafter"/>
</dbReference>
<dbReference type="RefSeq" id="XP_017350086.1">
    <property type="nucleotide sequence ID" value="XM_017494597.3"/>
</dbReference>
<dbReference type="RefSeq" id="XP_017350087.1">
    <property type="nucleotide sequence ID" value="XM_017494598.3"/>
</dbReference>
<feature type="region of interest" description="Disordered" evidence="1">
    <location>
        <begin position="1"/>
        <end position="21"/>
    </location>
</feature>